<evidence type="ECO:0000313" key="1">
    <source>
        <dbReference type="Proteomes" id="UP000887565"/>
    </source>
</evidence>
<accession>A0A915HSF6</accession>
<dbReference type="WBParaSite" id="nRc.2.0.1.t04858-RA">
    <property type="protein sequence ID" value="nRc.2.0.1.t04858-RA"/>
    <property type="gene ID" value="nRc.2.0.1.g04858"/>
</dbReference>
<organism evidence="1 2">
    <name type="scientific">Romanomermis culicivorax</name>
    <name type="common">Nematode worm</name>
    <dbReference type="NCBI Taxonomy" id="13658"/>
    <lineage>
        <taxon>Eukaryota</taxon>
        <taxon>Metazoa</taxon>
        <taxon>Ecdysozoa</taxon>
        <taxon>Nematoda</taxon>
        <taxon>Enoplea</taxon>
        <taxon>Dorylaimia</taxon>
        <taxon>Mermithida</taxon>
        <taxon>Mermithoidea</taxon>
        <taxon>Mermithidae</taxon>
        <taxon>Romanomermis</taxon>
    </lineage>
</organism>
<dbReference type="Proteomes" id="UP000887565">
    <property type="component" value="Unplaced"/>
</dbReference>
<keyword evidence="1" id="KW-1185">Reference proteome</keyword>
<dbReference type="AlphaFoldDB" id="A0A915HSF6"/>
<sequence>MVTFERSDNCQFLMGNSQVWLKVIIFHGIETFLNKKKTVKIINYLAGTGLGQSEAEPCRPARSAHPVRVIFKMKFTVTASHGIYKGDKLMKNIPFVESWTSLLKNIPPLRMFRLTEADTETVKTVIGNRNHDIQNWKIDAETRILEFLTAFASITGATKEKTWSLAPKTWRLLPRDCINDSTWWLNSSIGSETFVVLKSTELDSSSSKVGRSMWKSHKADDSVCNFSYLSVIRDIFDSRRWADVIHLTHMSKRPFSNYSCSFQEVKAKTDSDPSHGGLLSKSDEENEDILKEDIIRRSSMKNESL</sequence>
<proteinExistence type="predicted"/>
<reference evidence="2" key="1">
    <citation type="submission" date="2022-11" db="UniProtKB">
        <authorList>
            <consortium name="WormBaseParasite"/>
        </authorList>
    </citation>
    <scope>IDENTIFICATION</scope>
</reference>
<name>A0A915HSF6_ROMCU</name>
<protein>
    <submittedName>
        <fullName evidence="2">Uncharacterized protein</fullName>
    </submittedName>
</protein>
<evidence type="ECO:0000313" key="2">
    <source>
        <dbReference type="WBParaSite" id="nRc.2.0.1.t04858-RA"/>
    </source>
</evidence>